<evidence type="ECO:0000313" key="2">
    <source>
        <dbReference type="Proteomes" id="UP000515220"/>
    </source>
</evidence>
<name>A0A6S6PJ59_ACEAC</name>
<dbReference type="AlphaFoldDB" id="A0A6S6PJ59"/>
<accession>A0A6S6PJ59</accession>
<reference evidence="1 2" key="1">
    <citation type="submission" date="2020-07" db="EMBL/GenBank/DDBJ databases">
        <title>Complete Genome Sequence of an acetic acid bacterium, Acetobacter aceti JCM20276.</title>
        <authorList>
            <person name="Hirose Y."/>
            <person name="Mihara H."/>
        </authorList>
    </citation>
    <scope>NUCLEOTIDE SEQUENCE [LARGE SCALE GENOMIC DNA]</scope>
    <source>
        <strain evidence="1 2">JCM20276</strain>
    </source>
</reference>
<sequence length="72" mass="7833">MGAQCRQGVDLVRHSHGADLRRHGGTYATSDHQARHDGAEFAGHRQHDDIRDGALGVLLREAGIGLKRDHTA</sequence>
<organism evidence="1 2">
    <name type="scientific">Acetobacter aceti</name>
    <dbReference type="NCBI Taxonomy" id="435"/>
    <lineage>
        <taxon>Bacteria</taxon>
        <taxon>Pseudomonadati</taxon>
        <taxon>Pseudomonadota</taxon>
        <taxon>Alphaproteobacteria</taxon>
        <taxon>Acetobacterales</taxon>
        <taxon>Acetobacteraceae</taxon>
        <taxon>Acetobacter</taxon>
        <taxon>Acetobacter subgen. Acetobacter</taxon>
    </lineage>
</organism>
<evidence type="ECO:0000313" key="1">
    <source>
        <dbReference type="EMBL" id="BCI67868.1"/>
    </source>
</evidence>
<dbReference type="Proteomes" id="UP000515220">
    <property type="component" value="Chromosome"/>
</dbReference>
<proteinExistence type="predicted"/>
<dbReference type="EMBL" id="AP023326">
    <property type="protein sequence ID" value="BCI67868.1"/>
    <property type="molecule type" value="Genomic_DNA"/>
</dbReference>
<protein>
    <submittedName>
        <fullName evidence="1">Uncharacterized protein</fullName>
    </submittedName>
</protein>
<gene>
    <name evidence="1" type="ORF">AAJCM20276_24920</name>
</gene>